<dbReference type="Pfam" id="PF24318">
    <property type="entry name" value="DUF7490"/>
    <property type="match status" value="2"/>
</dbReference>
<evidence type="ECO:0000256" key="1">
    <source>
        <dbReference type="SAM" id="MobiDB-lite"/>
    </source>
</evidence>
<feature type="domain" description="DUF7490" evidence="3">
    <location>
        <begin position="167"/>
        <end position="269"/>
    </location>
</feature>
<dbReference type="OrthoDB" id="50312at2157"/>
<organism evidence="4 5">
    <name type="scientific">Halogranum salarium B-1</name>
    <dbReference type="NCBI Taxonomy" id="1210908"/>
    <lineage>
        <taxon>Archaea</taxon>
        <taxon>Methanobacteriati</taxon>
        <taxon>Methanobacteriota</taxon>
        <taxon>Stenosarchaea group</taxon>
        <taxon>Halobacteria</taxon>
        <taxon>Halobacteriales</taxon>
        <taxon>Haloferacaceae</taxon>
    </lineage>
</organism>
<evidence type="ECO:0000256" key="2">
    <source>
        <dbReference type="SAM" id="Phobius"/>
    </source>
</evidence>
<dbReference type="InterPro" id="IPR055913">
    <property type="entry name" value="DUF7490"/>
</dbReference>
<feature type="region of interest" description="Disordered" evidence="1">
    <location>
        <begin position="289"/>
        <end position="316"/>
    </location>
</feature>
<feature type="domain" description="DUF7490" evidence="3">
    <location>
        <begin position="48"/>
        <end position="148"/>
    </location>
</feature>
<keyword evidence="2" id="KW-0472">Membrane</keyword>
<name>J3A069_9EURY</name>
<accession>J3A069</accession>
<dbReference type="Proteomes" id="UP000007813">
    <property type="component" value="Unassembled WGS sequence"/>
</dbReference>
<comment type="caution">
    <text evidence="4">The sequence shown here is derived from an EMBL/GenBank/DDBJ whole genome shotgun (WGS) entry which is preliminary data.</text>
</comment>
<evidence type="ECO:0000259" key="3">
    <source>
        <dbReference type="Pfam" id="PF24318"/>
    </source>
</evidence>
<evidence type="ECO:0000313" key="4">
    <source>
        <dbReference type="EMBL" id="EJN58693.1"/>
    </source>
</evidence>
<dbReference type="InterPro" id="IPR013783">
    <property type="entry name" value="Ig-like_fold"/>
</dbReference>
<keyword evidence="2" id="KW-0812">Transmembrane</keyword>
<evidence type="ECO:0000313" key="5">
    <source>
        <dbReference type="Proteomes" id="UP000007813"/>
    </source>
</evidence>
<reference evidence="4 5" key="1">
    <citation type="journal article" date="2012" name="J. Bacteriol.">
        <title>Draft Genome Sequence of the Extremely Halophilic Archaeon Halogranum salarium B-1T.</title>
        <authorList>
            <person name="Kim K.K."/>
            <person name="Lee K.C."/>
            <person name="Lee J.S."/>
        </authorList>
    </citation>
    <scope>NUCLEOTIDE SEQUENCE [LARGE SCALE GENOMIC DNA]</scope>
    <source>
        <strain evidence="4 5">B-1</strain>
    </source>
</reference>
<dbReference type="RefSeq" id="WP_009376150.1">
    <property type="nucleotide sequence ID" value="NZ_ALJD01000008.1"/>
</dbReference>
<dbReference type="Gene3D" id="2.60.40.10">
    <property type="entry name" value="Immunoglobulins"/>
    <property type="match status" value="1"/>
</dbReference>
<feature type="transmembrane region" description="Helical" evidence="2">
    <location>
        <begin position="318"/>
        <end position="341"/>
    </location>
</feature>
<dbReference type="eggNOG" id="arCOG04478">
    <property type="taxonomic scope" value="Archaea"/>
</dbReference>
<protein>
    <recommendedName>
        <fullName evidence="3">DUF7490 domain-containing protein</fullName>
    </recommendedName>
</protein>
<gene>
    <name evidence="4" type="ORF">HSB1_31710</name>
</gene>
<sequence>MNRETALTATAVGVVVVALLVAAVVPGVLADPTDDGPLPPGRVTLADDLALAPSDVDGQTATLHVETRLRHYGNPADNVTVRFRAVDTESGLVETTETVDVGNLTRDGERVVETNLTVRREGGYRIETVVFRDTERVDSGTTTVQGLDALTPAYAQTSVGFSDSDVLPAVSVSVADASNDRTALSLSASLTNRGDDPSENLQVTLLLRQAESNIVAGRQTVDVGTIRPGRTATAETELTVPSNYNYYVDAILWKDGVMVDTARSVANLDPQRRIQVNESVEDVEFRVEDFESGSGSDGSDSGDRGESTRTTSEGTSPGFGVVTAVLAVVTLLVSVLVARWWSR</sequence>
<dbReference type="AlphaFoldDB" id="J3A069"/>
<dbReference type="EMBL" id="ALJD01000008">
    <property type="protein sequence ID" value="EJN58693.1"/>
    <property type="molecule type" value="Genomic_DNA"/>
</dbReference>
<proteinExistence type="predicted"/>
<keyword evidence="2" id="KW-1133">Transmembrane helix</keyword>